<feature type="domain" description="Methionyl/Valyl/Leucyl/Isoleucyl-tRNA synthetase anticodon-binding" evidence="13">
    <location>
        <begin position="865"/>
        <end position="977"/>
    </location>
</feature>
<dbReference type="Proteomes" id="UP000034849">
    <property type="component" value="Unassembled WGS sequence"/>
</dbReference>
<dbReference type="InterPro" id="IPR009080">
    <property type="entry name" value="tRNAsynth_Ia_anticodon-bd"/>
</dbReference>
<dbReference type="InterPro" id="IPR001412">
    <property type="entry name" value="aa-tRNA-synth_I_CS"/>
</dbReference>
<dbReference type="GO" id="GO:0002161">
    <property type="term" value="F:aminoacyl-tRNA deacylase activity"/>
    <property type="evidence" value="ECO:0007669"/>
    <property type="project" value="InterPro"/>
</dbReference>
<evidence type="ECO:0000256" key="10">
    <source>
        <dbReference type="RuleBase" id="RU363035"/>
    </source>
</evidence>
<keyword evidence="5 9" id="KW-0067">ATP-binding</keyword>
<evidence type="ECO:0000256" key="2">
    <source>
        <dbReference type="ARBA" id="ARBA00022490"/>
    </source>
</evidence>
<dbReference type="InterPro" id="IPR002300">
    <property type="entry name" value="aa-tRNA-synth_Ia"/>
</dbReference>
<dbReference type="Gene3D" id="3.10.20.590">
    <property type="match status" value="1"/>
</dbReference>
<name>A0A0G0GAX0_9BACT</name>
<organism evidence="16 17">
    <name type="scientific">Candidatus Magasanikbacteria bacterium GW2011_GWC2_37_14</name>
    <dbReference type="NCBI Taxonomy" id="1619046"/>
    <lineage>
        <taxon>Bacteria</taxon>
        <taxon>Candidatus Magasanikiibacteriota</taxon>
    </lineage>
</organism>
<protein>
    <recommendedName>
        <fullName evidence="9">Leucine--tRNA ligase</fullName>
        <ecNumber evidence="9">6.1.1.4</ecNumber>
    </recommendedName>
    <alternativeName>
        <fullName evidence="9">Leucyl-tRNA synthetase</fullName>
        <shortName evidence="9">LeuRS</shortName>
    </alternativeName>
</protein>
<evidence type="ECO:0000313" key="16">
    <source>
        <dbReference type="EMBL" id="KKQ28258.1"/>
    </source>
</evidence>
<keyword evidence="3 9" id="KW-0436">Ligase</keyword>
<dbReference type="SUPFAM" id="SSF50677">
    <property type="entry name" value="ValRS/IleRS/LeuRS editing domain"/>
    <property type="match status" value="1"/>
</dbReference>
<dbReference type="STRING" id="1619046.US42_C0001G0109"/>
<evidence type="ECO:0000259" key="11">
    <source>
        <dbReference type="Pfam" id="PF00133"/>
    </source>
</evidence>
<feature type="binding site" evidence="9">
    <location>
        <position position="780"/>
    </location>
    <ligand>
        <name>ATP</name>
        <dbReference type="ChEBI" id="CHEBI:30616"/>
    </ligand>
</feature>
<dbReference type="Gene3D" id="3.40.50.620">
    <property type="entry name" value="HUPs"/>
    <property type="match status" value="3"/>
</dbReference>
<evidence type="ECO:0000256" key="3">
    <source>
        <dbReference type="ARBA" id="ARBA00022598"/>
    </source>
</evidence>
<dbReference type="PRINTS" id="PR00985">
    <property type="entry name" value="TRNASYNTHLEU"/>
</dbReference>
<keyword evidence="2 9" id="KW-0963">Cytoplasm</keyword>
<evidence type="ECO:0000259" key="13">
    <source>
        <dbReference type="Pfam" id="PF08264"/>
    </source>
</evidence>
<evidence type="ECO:0000256" key="9">
    <source>
        <dbReference type="HAMAP-Rule" id="MF_00049"/>
    </source>
</evidence>
<dbReference type="EMBL" id="LBSX01000001">
    <property type="protein sequence ID" value="KKQ28258.1"/>
    <property type="molecule type" value="Genomic_DNA"/>
</dbReference>
<evidence type="ECO:0000313" key="17">
    <source>
        <dbReference type="Proteomes" id="UP000034849"/>
    </source>
</evidence>
<dbReference type="InterPro" id="IPR015413">
    <property type="entry name" value="Methionyl/Leucyl_tRNA_Synth"/>
</dbReference>
<evidence type="ECO:0000259" key="15">
    <source>
        <dbReference type="Pfam" id="PF13603"/>
    </source>
</evidence>
<feature type="domain" description="AB hydrolase-1" evidence="12">
    <location>
        <begin position="459"/>
        <end position="568"/>
    </location>
</feature>
<dbReference type="InterPro" id="IPR025709">
    <property type="entry name" value="Leu_tRNA-synth_edit"/>
</dbReference>
<dbReference type="AlphaFoldDB" id="A0A0G0GAX0"/>
<dbReference type="InterPro" id="IPR014729">
    <property type="entry name" value="Rossmann-like_a/b/a_fold"/>
</dbReference>
<dbReference type="Pfam" id="PF09334">
    <property type="entry name" value="tRNA-synt_1g"/>
    <property type="match status" value="1"/>
</dbReference>
<sequence>MNKYAPNEIEPKWQKYWEDNKLFEVTEDPSVKTQGREKFYGLIEFPYPSGAGLHVGHPRPFTAMDVICRKKRMEGKNVLFPIGFDAFGLPTENFAIKTGRQPAEVTAENISNFTRQLKMLGYSFAWDRVVDTTDPKYYKWTQWIFLQLFKHGLAYKKAMPINWCPSCKIGLANEEVVDGKCERCGTVAEKRNKEQWMLAITKYADKLLQGLENVDYIPQAKIQQQNWIGRSEGINFKHRVKDMNLEFEVYDSIPQTFLAQTFVIIAPEHPYVYEMVRGTEHEKKVMEFVEKIKKKKAGDKFDIDSDMEGIFTGRYSENYLGIGRDLPIWVASFALMDYGTGIVGCSVHDERDYKFAKMYNLPLHPVLFPKNKELAEKVRGTEIFYREPDGVLEEPIDFKGRKWNEVRQDVIEYIVNNNLGKRAVNYKLRDWVFSRQRYWGEPIPLVYCENCKNKKYHYVLVHGYYDPTNFAWLMWAKNELEKQGHTVDALDLPNYKTPNVNEQVDFLLDKVKIDENIVLVGHSMGGAVVMKLLEKINKKVAKVVFVDCFIRPEFVDRPRPDVEKSCDWKFDFKKLKKLSDEFIILADSSYGVINKGQDREMADLFNGKLIIANPIETHFRAKEEPEVLKQLENNGWISLPESELPLELPKVEKYEPTDTGESPLAHITDWINVACPACGSPARRETDTMPNWAGSSWYFLAYTMMKEKNGEYVWDRKKMDYWNPVNWYNGGMEHTVLHLLYSRFWNQFLYDIGVVPTSEPYKKRTSHGMILAADGEKMSKSRGNVINPDEMVEKFGTDAFRTYIMFMGPFDQAVAWDTNGVVGVRRFLEKVWTLQERVIASGAKQSQGIATSADANRLPRNDKLTTLLHQTIKKVTEDIEAMRFNTAISQLMILVNEMSKLEVLSLKSYGLCLQLLSPFAPHLCEEIWNKLGNKESISKSEWPKYDPELAKSDTFTLAIQINGKLRDTLELPADILEEEVIKQALELEKIKKWLEDKEPKKIIYIKGKLLSIVI</sequence>
<dbReference type="SUPFAM" id="SSF47323">
    <property type="entry name" value="Anticodon-binding domain of a subclass of class I aminoacyl-tRNA synthetases"/>
    <property type="match status" value="1"/>
</dbReference>
<dbReference type="Pfam" id="PF13603">
    <property type="entry name" value="tRNA-synt_1_2"/>
    <property type="match status" value="1"/>
</dbReference>
<evidence type="ECO:0000256" key="7">
    <source>
        <dbReference type="ARBA" id="ARBA00023146"/>
    </source>
</evidence>
<feature type="domain" description="Aminoacyl-tRNA synthetase class Ia" evidence="11">
    <location>
        <begin position="742"/>
        <end position="816"/>
    </location>
</feature>
<evidence type="ECO:0000256" key="6">
    <source>
        <dbReference type="ARBA" id="ARBA00022917"/>
    </source>
</evidence>
<dbReference type="SUPFAM" id="SSF52374">
    <property type="entry name" value="Nucleotidylyl transferase"/>
    <property type="match status" value="1"/>
</dbReference>
<dbReference type="InterPro" id="IPR000073">
    <property type="entry name" value="AB_hydrolase_1"/>
</dbReference>
<dbReference type="GO" id="GO:0006429">
    <property type="term" value="P:leucyl-tRNA aminoacylation"/>
    <property type="evidence" value="ECO:0007669"/>
    <property type="project" value="UniProtKB-UniRule"/>
</dbReference>
<dbReference type="PANTHER" id="PTHR43740">
    <property type="entry name" value="LEUCYL-TRNA SYNTHETASE"/>
    <property type="match status" value="1"/>
</dbReference>
<evidence type="ECO:0000256" key="8">
    <source>
        <dbReference type="ARBA" id="ARBA00047469"/>
    </source>
</evidence>
<comment type="similarity">
    <text evidence="1 9 10">Belongs to the class-I aminoacyl-tRNA synthetase family.</text>
</comment>
<dbReference type="PANTHER" id="PTHR43740:SF2">
    <property type="entry name" value="LEUCINE--TRNA LIGASE, MITOCHONDRIAL"/>
    <property type="match status" value="1"/>
</dbReference>
<dbReference type="EC" id="6.1.1.4" evidence="9"/>
<proteinExistence type="inferred from homology"/>
<accession>A0A0G0GAX0</accession>
<dbReference type="PATRIC" id="fig|1619046.3.peg.110"/>
<dbReference type="GO" id="GO:0005524">
    <property type="term" value="F:ATP binding"/>
    <property type="evidence" value="ECO:0007669"/>
    <property type="project" value="UniProtKB-UniRule"/>
</dbReference>
<dbReference type="Gene3D" id="3.40.50.1820">
    <property type="entry name" value="alpha/beta hydrolase"/>
    <property type="match status" value="1"/>
</dbReference>
<comment type="caution">
    <text evidence="16">The sequence shown here is derived from an EMBL/GenBank/DDBJ whole genome shotgun (WGS) entry which is preliminary data.</text>
</comment>
<dbReference type="CDD" id="cd07958">
    <property type="entry name" value="Anticodon_Ia_Leu_BEm"/>
    <property type="match status" value="1"/>
</dbReference>
<dbReference type="SUPFAM" id="SSF53474">
    <property type="entry name" value="alpha/beta-Hydrolases"/>
    <property type="match status" value="1"/>
</dbReference>
<dbReference type="GO" id="GO:0004823">
    <property type="term" value="F:leucine-tRNA ligase activity"/>
    <property type="evidence" value="ECO:0007669"/>
    <property type="project" value="UniProtKB-UniRule"/>
</dbReference>
<gene>
    <name evidence="9" type="primary">leuS</name>
    <name evidence="16" type="ORF">US42_C0001G0109</name>
</gene>
<dbReference type="InterPro" id="IPR013155">
    <property type="entry name" value="M/V/L/I-tRNA-synth_anticd-bd"/>
</dbReference>
<keyword evidence="7 9" id="KW-0030">Aminoacyl-tRNA synthetase</keyword>
<evidence type="ECO:0000256" key="1">
    <source>
        <dbReference type="ARBA" id="ARBA00005594"/>
    </source>
</evidence>
<comment type="catalytic activity">
    <reaction evidence="8 9">
        <text>tRNA(Leu) + L-leucine + ATP = L-leucyl-tRNA(Leu) + AMP + diphosphate</text>
        <dbReference type="Rhea" id="RHEA:11688"/>
        <dbReference type="Rhea" id="RHEA-COMP:9613"/>
        <dbReference type="Rhea" id="RHEA-COMP:9622"/>
        <dbReference type="ChEBI" id="CHEBI:30616"/>
        <dbReference type="ChEBI" id="CHEBI:33019"/>
        <dbReference type="ChEBI" id="CHEBI:57427"/>
        <dbReference type="ChEBI" id="CHEBI:78442"/>
        <dbReference type="ChEBI" id="CHEBI:78494"/>
        <dbReference type="ChEBI" id="CHEBI:456215"/>
        <dbReference type="EC" id="6.1.1.4"/>
    </reaction>
</comment>
<reference evidence="16 17" key="1">
    <citation type="journal article" date="2015" name="Nature">
        <title>rRNA introns, odd ribosomes, and small enigmatic genomes across a large radiation of phyla.</title>
        <authorList>
            <person name="Brown C.T."/>
            <person name="Hug L.A."/>
            <person name="Thomas B.C."/>
            <person name="Sharon I."/>
            <person name="Castelle C.J."/>
            <person name="Singh A."/>
            <person name="Wilkins M.J."/>
            <person name="Williams K.H."/>
            <person name="Banfield J.F."/>
        </authorList>
    </citation>
    <scope>NUCLEOTIDE SEQUENCE [LARGE SCALE GENOMIC DNA]</scope>
</reference>
<comment type="caution">
    <text evidence="9">Lacks conserved residue(s) required for the propagation of feature annotation.</text>
</comment>
<dbReference type="Gene3D" id="1.10.730.10">
    <property type="entry name" value="Isoleucyl-tRNA Synthetase, Domain 1"/>
    <property type="match status" value="2"/>
</dbReference>
<dbReference type="InterPro" id="IPR002302">
    <property type="entry name" value="Leu-tRNA-ligase"/>
</dbReference>
<evidence type="ECO:0000256" key="5">
    <source>
        <dbReference type="ARBA" id="ARBA00022840"/>
    </source>
</evidence>
<dbReference type="GO" id="GO:0005829">
    <property type="term" value="C:cytosol"/>
    <property type="evidence" value="ECO:0007669"/>
    <property type="project" value="TreeGrafter"/>
</dbReference>
<evidence type="ECO:0000259" key="12">
    <source>
        <dbReference type="Pfam" id="PF00561"/>
    </source>
</evidence>
<keyword evidence="4 9" id="KW-0547">Nucleotide-binding</keyword>
<dbReference type="Pfam" id="PF00561">
    <property type="entry name" value="Abhydrolase_1"/>
    <property type="match status" value="1"/>
</dbReference>
<dbReference type="Pfam" id="PF00133">
    <property type="entry name" value="tRNA-synt_1"/>
    <property type="match status" value="1"/>
</dbReference>
<dbReference type="FunFam" id="1.10.730.10:FF:000011">
    <property type="entry name" value="Leucine--tRNA ligase chloroplastic/mitochondrial"/>
    <property type="match status" value="1"/>
</dbReference>
<comment type="subcellular location">
    <subcellularLocation>
        <location evidence="9">Cytoplasm</location>
    </subcellularLocation>
</comment>
<feature type="domain" description="Methionyl/Leucyl tRNA synthetase" evidence="14">
    <location>
        <begin position="45"/>
        <end position="188"/>
    </location>
</feature>
<feature type="short sequence motif" description="'KMSKS' region" evidence="9">
    <location>
        <begin position="777"/>
        <end position="781"/>
    </location>
</feature>
<dbReference type="FunFam" id="3.40.50.620:FF:000060">
    <property type="entry name" value="Leucine--tRNA ligase"/>
    <property type="match status" value="1"/>
</dbReference>
<evidence type="ECO:0000256" key="4">
    <source>
        <dbReference type="ARBA" id="ARBA00022741"/>
    </source>
</evidence>
<dbReference type="InterPro" id="IPR009008">
    <property type="entry name" value="Val/Leu/Ile-tRNA-synth_edit"/>
</dbReference>
<keyword evidence="6 9" id="KW-0648">Protein biosynthesis</keyword>
<dbReference type="InterPro" id="IPR029058">
    <property type="entry name" value="AB_hydrolase_fold"/>
</dbReference>
<evidence type="ECO:0000259" key="14">
    <source>
        <dbReference type="Pfam" id="PF09334"/>
    </source>
</evidence>
<dbReference type="HAMAP" id="MF_00049_B">
    <property type="entry name" value="Leu_tRNA_synth_B"/>
    <property type="match status" value="1"/>
</dbReference>
<feature type="domain" description="Leucyl-tRNA synthetase editing" evidence="15">
    <location>
        <begin position="225"/>
        <end position="413"/>
    </location>
</feature>
<dbReference type="PROSITE" id="PS00178">
    <property type="entry name" value="AA_TRNA_LIGASE_I"/>
    <property type="match status" value="1"/>
</dbReference>
<dbReference type="Pfam" id="PF08264">
    <property type="entry name" value="Anticodon_1"/>
    <property type="match status" value="1"/>
</dbReference>